<keyword evidence="7 8" id="KW-0472">Membrane</keyword>
<dbReference type="Pfam" id="PF01235">
    <property type="entry name" value="Na_Ala_symp"/>
    <property type="match status" value="1"/>
</dbReference>
<dbReference type="GO" id="GO:0005886">
    <property type="term" value="C:plasma membrane"/>
    <property type="evidence" value="ECO:0007669"/>
    <property type="project" value="UniProtKB-SubCell"/>
</dbReference>
<dbReference type="GO" id="GO:0005283">
    <property type="term" value="F:amino acid:sodium symporter activity"/>
    <property type="evidence" value="ECO:0007669"/>
    <property type="project" value="InterPro"/>
</dbReference>
<proteinExistence type="inferred from homology"/>
<feature type="transmembrane region" description="Helical" evidence="8">
    <location>
        <begin position="94"/>
        <end position="117"/>
    </location>
</feature>
<evidence type="ECO:0000256" key="2">
    <source>
        <dbReference type="ARBA" id="ARBA00009261"/>
    </source>
</evidence>
<feature type="transmembrane region" description="Helical" evidence="8">
    <location>
        <begin position="323"/>
        <end position="342"/>
    </location>
</feature>
<dbReference type="Proteomes" id="UP000244948">
    <property type="component" value="Unassembled WGS sequence"/>
</dbReference>
<sequence length="485" mass="53945">MFKEQLDFLLNAHIWFGLLIPLYLSVSLYFAYRIGLFRFHYFKEMKYLLFEKRKNNSGITPFQSFSLSMGNRIGIGNIVGVSLAISMGGPGALFWMWLFAFLGMFLAFSEAVLAQLYKCKEKGLYRGGPAYYIRRGARMPKVGALYAVIFIALFIVIFNGVHTNILVSLVHTTYSETTSSKILGAISIIILVAIVGNVRWLAHISTVIVSSALFIYLVILLVVVFFNLQAIPAFLGSIFKSAFGLEEIISGGIGIAIVEGIKNGSISHEAGLGGSASAAAAAHTSHPVKQGLLQSFGVFIDSFVIGGLSAFIILSSGLYNPHVANGILLMQASLGLTLGPFVPYIFSFILILFALTSIISGFYYGLVNFLYFRDCKWVEYFYKFLFIIVILSSYFIDMEVLIAITMILVSSLVVINCSVIFSLRHIVVALWEHYVEQKKLGFDPQFCAKDIPGLEGLECWQHNDFEMQTQKDAYFRVMPSSSKYL</sequence>
<keyword evidence="3 8" id="KW-0813">Transport</keyword>
<feature type="transmembrane region" description="Helical" evidence="8">
    <location>
        <begin position="143"/>
        <end position="162"/>
    </location>
</feature>
<dbReference type="PANTHER" id="PTHR30330">
    <property type="entry name" value="AGSS FAMILY TRANSPORTER, SODIUM-ALANINE"/>
    <property type="match status" value="1"/>
</dbReference>
<feature type="transmembrane region" description="Helical" evidence="8">
    <location>
        <begin position="292"/>
        <end position="314"/>
    </location>
</feature>
<feature type="transmembrane region" description="Helical" evidence="8">
    <location>
        <begin position="213"/>
        <end position="235"/>
    </location>
</feature>
<evidence type="ECO:0000313" key="9">
    <source>
        <dbReference type="EMBL" id="PWD82238.1"/>
    </source>
</evidence>
<dbReference type="Gene3D" id="1.20.1740.10">
    <property type="entry name" value="Amino acid/polyamine transporter I"/>
    <property type="match status" value="1"/>
</dbReference>
<feature type="transmembrane region" description="Helical" evidence="8">
    <location>
        <begin position="402"/>
        <end position="423"/>
    </location>
</feature>
<dbReference type="AlphaFoldDB" id="A0A2U2AHV1"/>
<feature type="transmembrane region" description="Helical" evidence="8">
    <location>
        <begin position="380"/>
        <end position="396"/>
    </location>
</feature>
<keyword evidence="8" id="KW-0769">Symport</keyword>
<evidence type="ECO:0000256" key="8">
    <source>
        <dbReference type="RuleBase" id="RU363064"/>
    </source>
</evidence>
<evidence type="ECO:0000256" key="5">
    <source>
        <dbReference type="ARBA" id="ARBA00022692"/>
    </source>
</evidence>
<evidence type="ECO:0000313" key="10">
    <source>
        <dbReference type="Proteomes" id="UP000244948"/>
    </source>
</evidence>
<dbReference type="PANTHER" id="PTHR30330:SF1">
    <property type="entry name" value="AMINO-ACID CARRIER PROTEIN ALST"/>
    <property type="match status" value="1"/>
</dbReference>
<evidence type="ECO:0000256" key="1">
    <source>
        <dbReference type="ARBA" id="ARBA00004651"/>
    </source>
</evidence>
<keyword evidence="10" id="KW-1185">Reference proteome</keyword>
<feature type="transmembrane region" description="Helical" evidence="8">
    <location>
        <begin position="69"/>
        <end position="88"/>
    </location>
</feature>
<evidence type="ECO:0000256" key="4">
    <source>
        <dbReference type="ARBA" id="ARBA00022475"/>
    </source>
</evidence>
<protein>
    <recommendedName>
        <fullName evidence="11">Sodium:alanine symporter family protein</fullName>
    </recommendedName>
</protein>
<reference evidence="9 10" key="1">
    <citation type="journal article" date="2018" name="Genome Announc.">
        <title>Ignatzschineria cameli sp. nov., isolated from necrotic foot tissue of dromedaries (Camelus dromedarius) and associated maggots (Wohlfahrtia species) in Dubai.</title>
        <authorList>
            <person name="Tsang C.C."/>
            <person name="Tang J.Y."/>
            <person name="Fong J.Y."/>
            <person name="Kinne J."/>
            <person name="Lee H.H."/>
            <person name="Joseph M."/>
            <person name="Jose S."/>
            <person name="Schuster R.K."/>
            <person name="Tang Y."/>
            <person name="Sivakumar S."/>
            <person name="Chen J.H."/>
            <person name="Teng J.L."/>
            <person name="Lau S.K."/>
            <person name="Wernery U."/>
            <person name="Woo P.C."/>
        </authorList>
    </citation>
    <scope>NUCLEOTIDE SEQUENCE [LARGE SCALE GENOMIC DNA]</scope>
    <source>
        <strain evidence="9 10">KCTC 22643</strain>
    </source>
</reference>
<feature type="transmembrane region" description="Helical" evidence="8">
    <location>
        <begin position="182"/>
        <end position="201"/>
    </location>
</feature>
<organism evidence="9 10">
    <name type="scientific">Ignatzschineria indica</name>
    <dbReference type="NCBI Taxonomy" id="472583"/>
    <lineage>
        <taxon>Bacteria</taxon>
        <taxon>Pseudomonadati</taxon>
        <taxon>Pseudomonadota</taxon>
        <taxon>Gammaproteobacteria</taxon>
        <taxon>Cardiobacteriales</taxon>
        <taxon>Ignatzschineriaceae</taxon>
        <taxon>Ignatzschineria</taxon>
    </lineage>
</organism>
<feature type="transmembrane region" description="Helical" evidence="8">
    <location>
        <begin position="348"/>
        <end position="371"/>
    </location>
</feature>
<keyword evidence="8" id="KW-0997">Cell inner membrane</keyword>
<evidence type="ECO:0000256" key="7">
    <source>
        <dbReference type="ARBA" id="ARBA00023136"/>
    </source>
</evidence>
<comment type="subcellular location">
    <subcellularLocation>
        <location evidence="8">Cell inner membrane</location>
        <topology evidence="8">Multi-pass membrane protein</topology>
    </subcellularLocation>
    <subcellularLocation>
        <location evidence="1">Cell membrane</location>
        <topology evidence="1">Multi-pass membrane protein</topology>
    </subcellularLocation>
</comment>
<accession>A0A2U2AHV1</accession>
<keyword evidence="4" id="KW-1003">Cell membrane</keyword>
<evidence type="ECO:0008006" key="11">
    <source>
        <dbReference type="Google" id="ProtNLM"/>
    </source>
</evidence>
<keyword evidence="5 8" id="KW-0812">Transmembrane</keyword>
<dbReference type="PROSITE" id="PS00873">
    <property type="entry name" value="NA_ALANINE_SYMP"/>
    <property type="match status" value="1"/>
</dbReference>
<dbReference type="EMBL" id="QEWR01000008">
    <property type="protein sequence ID" value="PWD82238.1"/>
    <property type="molecule type" value="Genomic_DNA"/>
</dbReference>
<dbReference type="InterPro" id="IPR001463">
    <property type="entry name" value="Na/Ala_symport"/>
</dbReference>
<gene>
    <name evidence="9" type="ORF">DC082_09900</name>
</gene>
<evidence type="ECO:0000256" key="3">
    <source>
        <dbReference type="ARBA" id="ARBA00022448"/>
    </source>
</evidence>
<dbReference type="PRINTS" id="PR00175">
    <property type="entry name" value="NAALASMPORT"/>
</dbReference>
<comment type="caution">
    <text evidence="9">The sequence shown here is derived from an EMBL/GenBank/DDBJ whole genome shotgun (WGS) entry which is preliminary data.</text>
</comment>
<dbReference type="RefSeq" id="WP_109236840.1">
    <property type="nucleotide sequence ID" value="NZ_BMXZ01000006.1"/>
</dbReference>
<dbReference type="NCBIfam" id="TIGR00835">
    <property type="entry name" value="agcS"/>
    <property type="match status" value="1"/>
</dbReference>
<name>A0A2U2AHV1_9GAMM</name>
<comment type="similarity">
    <text evidence="2 8">Belongs to the alanine or glycine:cation symporter (AGCS) (TC 2.A.25) family.</text>
</comment>
<keyword evidence="6 8" id="KW-1133">Transmembrane helix</keyword>
<evidence type="ECO:0000256" key="6">
    <source>
        <dbReference type="ARBA" id="ARBA00022989"/>
    </source>
</evidence>
<feature type="transmembrane region" description="Helical" evidence="8">
    <location>
        <begin position="12"/>
        <end position="32"/>
    </location>
</feature>